<accession>A0A6L5X879</accession>
<dbReference type="SUPFAM" id="SSF52540">
    <property type="entry name" value="P-loop containing nucleoside triphosphate hydrolases"/>
    <property type="match status" value="1"/>
</dbReference>
<proteinExistence type="predicted"/>
<feature type="coiled-coil region" evidence="1">
    <location>
        <begin position="253"/>
        <end position="287"/>
    </location>
</feature>
<organism evidence="2 3">
    <name type="scientific">Porcincola intestinalis</name>
    <dbReference type="NCBI Taxonomy" id="2606632"/>
    <lineage>
        <taxon>Bacteria</taxon>
        <taxon>Bacillati</taxon>
        <taxon>Bacillota</taxon>
        <taxon>Clostridia</taxon>
        <taxon>Lachnospirales</taxon>
        <taxon>Lachnospiraceae</taxon>
        <taxon>Porcincola</taxon>
    </lineage>
</organism>
<dbReference type="AlphaFoldDB" id="A0A6L5X879"/>
<dbReference type="RefSeq" id="WP_154525478.1">
    <property type="nucleotide sequence ID" value="NZ_VULZ01000008.1"/>
</dbReference>
<dbReference type="Gene3D" id="3.40.50.300">
    <property type="entry name" value="P-loop containing nucleotide triphosphate hydrolases"/>
    <property type="match status" value="1"/>
</dbReference>
<dbReference type="EMBL" id="VULZ01000008">
    <property type="protein sequence ID" value="MSS15034.1"/>
    <property type="molecule type" value="Genomic_DNA"/>
</dbReference>
<evidence type="ECO:0000256" key="1">
    <source>
        <dbReference type="SAM" id="Coils"/>
    </source>
</evidence>
<name>A0A6L5X879_9FIRM</name>
<dbReference type="InterPro" id="IPR027417">
    <property type="entry name" value="P-loop_NTPase"/>
</dbReference>
<comment type="caution">
    <text evidence="2">The sequence shown here is derived from an EMBL/GenBank/DDBJ whole genome shotgun (WGS) entry which is preliminary data.</text>
</comment>
<sequence length="1209" mass="139335">MLASEITWERFANIHENPTKEFERLCWHLFKHYYAHNESIPHSNPNNPGIEIDPVLSRDSKTRISFQSKWFEKMDYGQVRHSAKMAVKYYSGKVDKIYLFSNKDVTVTSVAYTDILNLLKEAGIELEPVTNLTILQMAENHPGIAELYFGTFVPDDDWFKEKLNRSIAILDKRYNPLFNVDNTTELMLSLFSSGNKAIKYINNKKILAIEEIATISRYSNIPIKKKAVGIISSLPDVSDETIVNALSWSSILKDELSDDIKQLEDKLLKLRDEFEHFEENNGNQKKETQSSSQFLSREKKNEIYRQILEVERLMAIPELLSLNKNEQQAILSKIMLMTGEAGIGKSHSIALIASESMESGTPVLLLLGQQYISDEDIFKQVMTNLGVHADFVTLLDVLDAFGDRLQKKIVIYIDALNESRNKEVWRQGLPKIVNEIQKRNNLKLLVSCRDGYQSTVLSDEIESLIHRGDILHVIHFGFSDNTLEAASDFMNHYGIPFTPVAALEVEASNPLFLSLLCETYSGSYPTIDEVFERLIEKADKETRTALGISSDINLAGRLVKDFCMKILDSGFAHSIPLEDLLAMRFWDTYGLSNSKVEYFHLLKSTGLFMDIPINGEEYVCFSYDRFRELACAKYLLGSCDSKDNAYQVMKDQILCITDGKVCNRNNIELFIACCAEYAKKYHEECISIIDDLSDDGKDWFSEKNEILSRYYKSFDWRDGRDYTWVSFYDVIKKYGAPIEDILSLFVRHSASPNHPLNADRLHSILIRQKLAERDGQWTIFVNGLNSEDRMLQLIEYIQSGREYQFRSTDESRLLLILLTWTLSSSNRIVRDKASKAMIEILRTNFNHCKYLIGLYQGCDDPYVLQRLYGIILGACIKRNKAYKEEYSLLAKEVYQLIFNRDDVYPDILLRDYARMIIERWLFEYPGSEHEIDVNKITPPYPAIEFPQIAPPVEASYDSEPGLHLIQMSMTPDKANVGIGMYGDFGRYVFQSRVEDFIGADIEQCYNYAIDFIKNKLGYEEKTLGFYDTHECRSASRSENKKLERIGKKYEWIAYFNILARLSDKYSIESYEYGQSASYEGPWNPMIRDFDPTLNVHFFGSTNDPVFDKAEMCSGFIDSTDMTIEELSQWAVIEPECIQKHGNALKVKDNHGTPWIYLMHRTDYENEIYHSQYKTGFSEGGQCLWIDSYACVVEKKNAAAFLQILQQANF</sequence>
<evidence type="ECO:0000313" key="3">
    <source>
        <dbReference type="Proteomes" id="UP000481852"/>
    </source>
</evidence>
<reference evidence="2 3" key="1">
    <citation type="submission" date="2019-08" db="EMBL/GenBank/DDBJ databases">
        <title>In-depth cultivation of the pig gut microbiome towards novel bacterial diversity and tailored functional studies.</title>
        <authorList>
            <person name="Wylensek D."/>
            <person name="Hitch T.C.A."/>
            <person name="Clavel T."/>
        </authorList>
    </citation>
    <scope>NUCLEOTIDE SEQUENCE [LARGE SCALE GENOMIC DNA]</scope>
    <source>
        <strain evidence="2 3">Oil+RF-744-WCA-WT-11</strain>
    </source>
</reference>
<evidence type="ECO:0000313" key="2">
    <source>
        <dbReference type="EMBL" id="MSS15034.1"/>
    </source>
</evidence>
<gene>
    <name evidence="2" type="ORF">FYJ35_08265</name>
</gene>
<protein>
    <submittedName>
        <fullName evidence="2">Uncharacterized protein</fullName>
    </submittedName>
</protein>
<dbReference type="Proteomes" id="UP000481852">
    <property type="component" value="Unassembled WGS sequence"/>
</dbReference>
<keyword evidence="1" id="KW-0175">Coiled coil</keyword>
<keyword evidence="3" id="KW-1185">Reference proteome</keyword>